<proteinExistence type="predicted"/>
<evidence type="ECO:0000313" key="3">
    <source>
        <dbReference type="Proteomes" id="UP000622475"/>
    </source>
</evidence>
<sequence length="251" mass="27006">MMKKLLNLKTILLAVMVLGASACKNPTTDIKVTVDMNIMKYSALVRVTDNNGMVIPGVTLAVSGTNAASVYEISGKKNFTVKDGIVTLGLDPAFNINGGNAAFAVTVSAPGYKSFTQNVTFTKGTLQQTINLGLAPTISTSPGGTYTPPVPPKTSTRFVLDFNGRCANKSNLNVRPSLYLFFRESTANNSNPFVMLGYMENGHIETDYLALGKKYDFQITYAGESYTVTQTIDVASYTLTFDMGTSICNSF</sequence>
<feature type="chain" id="PRO_5038056016" description="Carboxypeptidase regulatory-like domain-containing protein" evidence="1">
    <location>
        <begin position="23"/>
        <end position="251"/>
    </location>
</feature>
<dbReference type="PROSITE" id="PS51257">
    <property type="entry name" value="PROKAR_LIPOPROTEIN"/>
    <property type="match status" value="1"/>
</dbReference>
<evidence type="ECO:0000256" key="1">
    <source>
        <dbReference type="SAM" id="SignalP"/>
    </source>
</evidence>
<dbReference type="SUPFAM" id="SSF49464">
    <property type="entry name" value="Carboxypeptidase regulatory domain-like"/>
    <property type="match status" value="1"/>
</dbReference>
<dbReference type="InterPro" id="IPR008969">
    <property type="entry name" value="CarboxyPept-like_regulatory"/>
</dbReference>
<dbReference type="Proteomes" id="UP000622475">
    <property type="component" value="Unassembled WGS sequence"/>
</dbReference>
<evidence type="ECO:0008006" key="4">
    <source>
        <dbReference type="Google" id="ProtNLM"/>
    </source>
</evidence>
<protein>
    <recommendedName>
        <fullName evidence="4">Carboxypeptidase regulatory-like domain-containing protein</fullName>
    </recommendedName>
</protein>
<dbReference type="EMBL" id="JADFFL010000005">
    <property type="protein sequence ID" value="MBE9662908.1"/>
    <property type="molecule type" value="Genomic_DNA"/>
</dbReference>
<comment type="caution">
    <text evidence="2">The sequence shown here is derived from an EMBL/GenBank/DDBJ whole genome shotgun (WGS) entry which is preliminary data.</text>
</comment>
<gene>
    <name evidence="2" type="ORF">IRJ16_13520</name>
</gene>
<accession>A0A929KYQ2</accession>
<dbReference type="RefSeq" id="WP_194112148.1">
    <property type="nucleotide sequence ID" value="NZ_JADFFL010000005.1"/>
</dbReference>
<keyword evidence="1" id="KW-0732">Signal</keyword>
<dbReference type="AlphaFoldDB" id="A0A929KYQ2"/>
<organism evidence="2 3">
    <name type="scientific">Mucilaginibacter myungsuensis</name>
    <dbReference type="NCBI Taxonomy" id="649104"/>
    <lineage>
        <taxon>Bacteria</taxon>
        <taxon>Pseudomonadati</taxon>
        <taxon>Bacteroidota</taxon>
        <taxon>Sphingobacteriia</taxon>
        <taxon>Sphingobacteriales</taxon>
        <taxon>Sphingobacteriaceae</taxon>
        <taxon>Mucilaginibacter</taxon>
    </lineage>
</organism>
<feature type="signal peptide" evidence="1">
    <location>
        <begin position="1"/>
        <end position="22"/>
    </location>
</feature>
<reference evidence="2" key="1">
    <citation type="submission" date="2020-10" db="EMBL/GenBank/DDBJ databases">
        <title>Mucilaginibacter mali sp. nov., isolated from rhizosphere soil of apple orchard.</title>
        <authorList>
            <person name="Lee J.-S."/>
            <person name="Kim H.S."/>
            <person name="Kim J.-S."/>
        </authorList>
    </citation>
    <scope>NUCLEOTIDE SEQUENCE</scope>
    <source>
        <strain evidence="2">KCTC 22746</strain>
    </source>
</reference>
<dbReference type="Gene3D" id="2.60.40.1120">
    <property type="entry name" value="Carboxypeptidase-like, regulatory domain"/>
    <property type="match status" value="1"/>
</dbReference>
<name>A0A929KYQ2_9SPHI</name>
<evidence type="ECO:0000313" key="2">
    <source>
        <dbReference type="EMBL" id="MBE9662908.1"/>
    </source>
</evidence>
<keyword evidence="3" id="KW-1185">Reference proteome</keyword>